<dbReference type="EMBL" id="BAABGX010000001">
    <property type="protein sequence ID" value="GAA4299670.1"/>
    <property type="molecule type" value="Genomic_DNA"/>
</dbReference>
<gene>
    <name evidence="2" type="ORF">GCM10023183_09180</name>
</gene>
<dbReference type="InterPro" id="IPR029464">
    <property type="entry name" value="HSDR_N"/>
</dbReference>
<comment type="caution">
    <text evidence="2">The sequence shown here is derived from an EMBL/GenBank/DDBJ whole genome shotgun (WGS) entry which is preliminary data.</text>
</comment>
<organism evidence="2 3">
    <name type="scientific">Nibribacter koreensis</name>
    <dbReference type="NCBI Taxonomy" id="1084519"/>
    <lineage>
        <taxon>Bacteria</taxon>
        <taxon>Pseudomonadati</taxon>
        <taxon>Bacteroidota</taxon>
        <taxon>Cytophagia</taxon>
        <taxon>Cytophagales</taxon>
        <taxon>Hymenobacteraceae</taxon>
        <taxon>Nibribacter</taxon>
    </lineage>
</organism>
<name>A0ABP8FC29_9BACT</name>
<sequence length="158" mass="18171">MEQLTLPAFDYKLKDSGGKTCIYDIVRKKWLVLTPEEWVRQHVVHFLHLHLQYPLGLMGLERGTTYNTLQKRTDLCVFDQQGAPLLLVECKAPYIPLTTTTVQQVAVYNQTVKAPYLFISNGLQHYCWQVGQDGTSLTALEMLPTFPQLQIEFDALRK</sequence>
<accession>A0ABP8FC29</accession>
<dbReference type="Pfam" id="PF13588">
    <property type="entry name" value="HSDR_N_2"/>
    <property type="match status" value="1"/>
</dbReference>
<keyword evidence="3" id="KW-1185">Reference proteome</keyword>
<feature type="domain" description="Type I restriction enzyme R protein N-terminal" evidence="1">
    <location>
        <begin position="35"/>
        <end position="144"/>
    </location>
</feature>
<proteinExistence type="predicted"/>
<evidence type="ECO:0000313" key="3">
    <source>
        <dbReference type="Proteomes" id="UP001501844"/>
    </source>
</evidence>
<dbReference type="RefSeq" id="WP_345162795.1">
    <property type="nucleotide sequence ID" value="NZ_BAABGX010000001.1"/>
</dbReference>
<evidence type="ECO:0000259" key="1">
    <source>
        <dbReference type="Pfam" id="PF13588"/>
    </source>
</evidence>
<reference evidence="3" key="1">
    <citation type="journal article" date="2019" name="Int. J. Syst. Evol. Microbiol.">
        <title>The Global Catalogue of Microorganisms (GCM) 10K type strain sequencing project: providing services to taxonomists for standard genome sequencing and annotation.</title>
        <authorList>
            <consortium name="The Broad Institute Genomics Platform"/>
            <consortium name="The Broad Institute Genome Sequencing Center for Infectious Disease"/>
            <person name="Wu L."/>
            <person name="Ma J."/>
        </authorList>
    </citation>
    <scope>NUCLEOTIDE SEQUENCE [LARGE SCALE GENOMIC DNA]</scope>
    <source>
        <strain evidence="3">JCM 17917</strain>
    </source>
</reference>
<evidence type="ECO:0000313" key="2">
    <source>
        <dbReference type="EMBL" id="GAA4299670.1"/>
    </source>
</evidence>
<dbReference type="Proteomes" id="UP001501844">
    <property type="component" value="Unassembled WGS sequence"/>
</dbReference>
<dbReference type="Gene3D" id="3.90.1570.30">
    <property type="match status" value="1"/>
</dbReference>
<protein>
    <submittedName>
        <fullName evidence="2">Type I restriction enzyme HsdR N-terminal domain-containing protein</fullName>
    </submittedName>
</protein>